<keyword evidence="1" id="KW-1133">Transmembrane helix</keyword>
<evidence type="ECO:0008006" key="5">
    <source>
        <dbReference type="Google" id="ProtNLM"/>
    </source>
</evidence>
<keyword evidence="4" id="KW-1185">Reference proteome</keyword>
<dbReference type="OrthoDB" id="6215606at2759"/>
<dbReference type="EMBL" id="PZQS01000007">
    <property type="protein sequence ID" value="PVD27529.1"/>
    <property type="molecule type" value="Genomic_DNA"/>
</dbReference>
<dbReference type="AlphaFoldDB" id="A0A2T7P284"/>
<gene>
    <name evidence="3" type="ORF">C0Q70_12691</name>
</gene>
<name>A0A2T7P284_POMCA</name>
<feature type="chain" id="PRO_5015586993" description="Ig-like domain-containing protein" evidence="2">
    <location>
        <begin position="17"/>
        <end position="377"/>
    </location>
</feature>
<evidence type="ECO:0000256" key="2">
    <source>
        <dbReference type="SAM" id="SignalP"/>
    </source>
</evidence>
<evidence type="ECO:0000256" key="1">
    <source>
        <dbReference type="SAM" id="Phobius"/>
    </source>
</evidence>
<sequence>MLLLLLCSVSPEPSHQERAYCVALYPPETSRRQYCPSFTSPTDNLSSGRQVLIHIYDTTCTTYEQHKYADLTVKATPDVKVSEYAVETQLVAKSPPEVLVHIHGVWTPVHLYHVCRPVDVMDSSRLKLLVVLCGVCGTQVLSTGHEYFTTNTASPPATVRWEGRDSEKLVKTNVQREDNGTQFTCHVTWAGRVYTSITYTLLVAYVESPSDVVSSETYLPGAGNVSVVSTTDSLSPTSDSLASSSAVIGPIVGSVVAVVEIAVVSILLVIFIRRRRRHSEKEAAQYPRESHEEPGLYAHFTPPADNHGYEDLIVRNTTEDSATTQVSAAIMYENTQRLADQTYDTPCPPCEDHQYTDLKVKTTQLVEEGRKGQHHLH</sequence>
<accession>A0A2T7P284</accession>
<keyword evidence="1" id="KW-0472">Membrane</keyword>
<keyword evidence="1" id="KW-0812">Transmembrane</keyword>
<evidence type="ECO:0000313" key="3">
    <source>
        <dbReference type="EMBL" id="PVD27529.1"/>
    </source>
</evidence>
<dbReference type="Proteomes" id="UP000245119">
    <property type="component" value="Linkage Group LG7"/>
</dbReference>
<feature type="transmembrane region" description="Helical" evidence="1">
    <location>
        <begin position="247"/>
        <end position="272"/>
    </location>
</feature>
<evidence type="ECO:0000313" key="4">
    <source>
        <dbReference type="Proteomes" id="UP000245119"/>
    </source>
</evidence>
<feature type="signal peptide" evidence="2">
    <location>
        <begin position="1"/>
        <end position="16"/>
    </location>
</feature>
<reference evidence="3 4" key="1">
    <citation type="submission" date="2018-04" db="EMBL/GenBank/DDBJ databases">
        <title>The genome of golden apple snail Pomacea canaliculata provides insight into stress tolerance and invasive adaptation.</title>
        <authorList>
            <person name="Liu C."/>
            <person name="Liu B."/>
            <person name="Ren Y."/>
            <person name="Zhang Y."/>
            <person name="Wang H."/>
            <person name="Li S."/>
            <person name="Jiang F."/>
            <person name="Yin L."/>
            <person name="Zhang G."/>
            <person name="Qian W."/>
            <person name="Fan W."/>
        </authorList>
    </citation>
    <scope>NUCLEOTIDE SEQUENCE [LARGE SCALE GENOMIC DNA]</scope>
    <source>
        <strain evidence="3">SZHN2017</strain>
        <tissue evidence="3">Muscle</tissue>
    </source>
</reference>
<comment type="caution">
    <text evidence="3">The sequence shown here is derived from an EMBL/GenBank/DDBJ whole genome shotgun (WGS) entry which is preliminary data.</text>
</comment>
<organism evidence="3 4">
    <name type="scientific">Pomacea canaliculata</name>
    <name type="common">Golden apple snail</name>
    <dbReference type="NCBI Taxonomy" id="400727"/>
    <lineage>
        <taxon>Eukaryota</taxon>
        <taxon>Metazoa</taxon>
        <taxon>Spiralia</taxon>
        <taxon>Lophotrochozoa</taxon>
        <taxon>Mollusca</taxon>
        <taxon>Gastropoda</taxon>
        <taxon>Caenogastropoda</taxon>
        <taxon>Architaenioglossa</taxon>
        <taxon>Ampullarioidea</taxon>
        <taxon>Ampullariidae</taxon>
        <taxon>Pomacea</taxon>
    </lineage>
</organism>
<protein>
    <recommendedName>
        <fullName evidence="5">Ig-like domain-containing protein</fullName>
    </recommendedName>
</protein>
<proteinExistence type="predicted"/>
<keyword evidence="2" id="KW-0732">Signal</keyword>